<evidence type="ECO:0000259" key="6">
    <source>
        <dbReference type="PROSITE" id="PS50097"/>
    </source>
</evidence>
<dbReference type="STRING" id="3827.A0A1S2Z241"/>
<protein>
    <submittedName>
        <fullName evidence="9">BTB/POZ domain-containing protein At3g19850-like</fullName>
    </submittedName>
</protein>
<proteinExistence type="inferred from homology"/>
<dbReference type="KEGG" id="cam:101489913"/>
<dbReference type="OrthoDB" id="1080584at2759"/>
<keyword evidence="5" id="KW-0175">Coiled coil</keyword>
<dbReference type="GO" id="GO:0016567">
    <property type="term" value="P:protein ubiquitination"/>
    <property type="evidence" value="ECO:0007669"/>
    <property type="project" value="UniProtKB-UniPathway"/>
</dbReference>
<dbReference type="InterPro" id="IPR027356">
    <property type="entry name" value="NPH3_dom"/>
</dbReference>
<keyword evidence="3" id="KW-0833">Ubl conjugation pathway</keyword>
<dbReference type="Pfam" id="PF03000">
    <property type="entry name" value="NPH3"/>
    <property type="match status" value="1"/>
</dbReference>
<keyword evidence="8" id="KW-1185">Reference proteome</keyword>
<name>A0A1S2Z241_CICAR</name>
<evidence type="ECO:0000313" key="9">
    <source>
        <dbReference type="RefSeq" id="XP_004513597.1"/>
    </source>
</evidence>
<organism evidence="8 9">
    <name type="scientific">Cicer arietinum</name>
    <name type="common">Chickpea</name>
    <name type="synonym">Garbanzo</name>
    <dbReference type="NCBI Taxonomy" id="3827"/>
    <lineage>
        <taxon>Eukaryota</taxon>
        <taxon>Viridiplantae</taxon>
        <taxon>Streptophyta</taxon>
        <taxon>Embryophyta</taxon>
        <taxon>Tracheophyta</taxon>
        <taxon>Spermatophyta</taxon>
        <taxon>Magnoliopsida</taxon>
        <taxon>eudicotyledons</taxon>
        <taxon>Gunneridae</taxon>
        <taxon>Pentapetalae</taxon>
        <taxon>rosids</taxon>
        <taxon>fabids</taxon>
        <taxon>Fabales</taxon>
        <taxon>Fabaceae</taxon>
        <taxon>Papilionoideae</taxon>
        <taxon>50 kb inversion clade</taxon>
        <taxon>NPAAA clade</taxon>
        <taxon>Hologalegina</taxon>
        <taxon>IRL clade</taxon>
        <taxon>Cicereae</taxon>
        <taxon>Cicer</taxon>
    </lineage>
</organism>
<evidence type="ECO:0000256" key="1">
    <source>
        <dbReference type="ARBA" id="ARBA00004184"/>
    </source>
</evidence>
<dbReference type="SUPFAM" id="SSF54695">
    <property type="entry name" value="POZ domain"/>
    <property type="match status" value="1"/>
</dbReference>
<dbReference type="InterPro" id="IPR000210">
    <property type="entry name" value="BTB/POZ_dom"/>
</dbReference>
<dbReference type="InterPro" id="IPR043454">
    <property type="entry name" value="NPH3/RPT2-like"/>
</dbReference>
<comment type="similarity">
    <text evidence="4">Belongs to the NPH3 family.</text>
</comment>
<reference evidence="9" key="1">
    <citation type="submission" date="2025-08" db="UniProtKB">
        <authorList>
            <consortium name="RefSeq"/>
        </authorList>
    </citation>
    <scope>IDENTIFICATION</scope>
    <source>
        <tissue evidence="9">Etiolated seedlings</tissue>
    </source>
</reference>
<evidence type="ECO:0000259" key="7">
    <source>
        <dbReference type="PROSITE" id="PS51649"/>
    </source>
</evidence>
<dbReference type="Proteomes" id="UP000087171">
    <property type="component" value="Unplaced"/>
</dbReference>
<feature type="domain" description="BTB" evidence="6">
    <location>
        <begin position="5"/>
        <end position="72"/>
    </location>
</feature>
<evidence type="ECO:0000313" key="8">
    <source>
        <dbReference type="Proteomes" id="UP000087171"/>
    </source>
</evidence>
<dbReference type="PANTHER" id="PTHR32370">
    <property type="entry name" value="OS12G0117600 PROTEIN"/>
    <property type="match status" value="1"/>
</dbReference>
<dbReference type="AlphaFoldDB" id="A0A1S2Z241"/>
<evidence type="ECO:0000256" key="5">
    <source>
        <dbReference type="SAM" id="Coils"/>
    </source>
</evidence>
<dbReference type="PROSITE" id="PS50097">
    <property type="entry name" value="BTB"/>
    <property type="match status" value="1"/>
</dbReference>
<accession>A0A1S2Z241</accession>
<dbReference type="UniPathway" id="UPA00143"/>
<dbReference type="eggNOG" id="ENOG502QPQT">
    <property type="taxonomic scope" value="Eukaryota"/>
</dbReference>
<dbReference type="PaxDb" id="3827-XP_004513597.1"/>
<sequence length="514" mass="60050">MSKLCDLQININDEEIFLFNKKLISRYCEKLKKILNEEKRRCHMKNMSIIDINDFPLGPYGFELVLRFCYNNGKIHINVSNVLILQCCAIYLEMNEEFFNNNLLQQTHKFLEGIYDWKWNEILLSLKSFDCEIFFAYANSYGLLEKIICALLAKLSQNSDFNLITSSPESEFVKRITFSSKIIKSSSFSNKEWWFEDLATLSPKIIEKFLHGIEAYKKNNKNLFVTRFLLYYMKKATNCNKIICDYASLAETASYGVIFFGNKNFSCRGIFWILKIVSKFGISEDCRIEMEKLIGGMFEKATLDDLLVSGNEIGLYYDVGFVIRLIKVFVEINGVDLEKMKKVGGLIDKYLIEISPDQKLKISKFLEVAECLPDFARDCFDGIYRAIDIYLESHPMTAFEERSILCRCLNYNKITFEVCKDLAKNPRIPPRIAMQALISQQKNIPSSCEFAIDECEIMSPSKIILYYQDNGDHFMEEKEDVRINLERMQWRVRELENLCKEMKVHMSRFTGHNV</sequence>
<dbReference type="Gene3D" id="3.30.710.10">
    <property type="entry name" value="Potassium Channel Kv1.1, Chain A"/>
    <property type="match status" value="1"/>
</dbReference>
<dbReference type="RefSeq" id="XP_004513597.1">
    <property type="nucleotide sequence ID" value="XM_004513540.3"/>
</dbReference>
<dbReference type="GO" id="GO:0012505">
    <property type="term" value="C:endomembrane system"/>
    <property type="evidence" value="ECO:0007669"/>
    <property type="project" value="UniProtKB-SubCell"/>
</dbReference>
<feature type="domain" description="NPH3" evidence="7">
    <location>
        <begin position="192"/>
        <end position="443"/>
    </location>
</feature>
<comment type="subcellular location">
    <subcellularLocation>
        <location evidence="1">Endomembrane system</location>
        <topology evidence="1">Peripheral membrane protein</topology>
    </subcellularLocation>
</comment>
<gene>
    <name evidence="9" type="primary">LOC101489913</name>
</gene>
<dbReference type="GeneID" id="101489913"/>
<evidence type="ECO:0000256" key="2">
    <source>
        <dbReference type="ARBA" id="ARBA00004906"/>
    </source>
</evidence>
<dbReference type="InterPro" id="IPR011333">
    <property type="entry name" value="SKP1/BTB/POZ_sf"/>
</dbReference>
<dbReference type="PROSITE" id="PS51649">
    <property type="entry name" value="NPH3"/>
    <property type="match status" value="1"/>
</dbReference>
<comment type="pathway">
    <text evidence="2">Protein modification; protein ubiquitination.</text>
</comment>
<dbReference type="SMART" id="SM00225">
    <property type="entry name" value="BTB"/>
    <property type="match status" value="1"/>
</dbReference>
<feature type="coiled-coil region" evidence="5">
    <location>
        <begin position="478"/>
        <end position="505"/>
    </location>
</feature>
<evidence type="ECO:0000256" key="4">
    <source>
        <dbReference type="PROSITE-ProRule" id="PRU00982"/>
    </source>
</evidence>
<evidence type="ECO:0000256" key="3">
    <source>
        <dbReference type="ARBA" id="ARBA00022786"/>
    </source>
</evidence>